<proteinExistence type="predicted"/>
<dbReference type="InParanoid" id="A0A804QIW7"/>
<reference evidence="3" key="1">
    <citation type="journal article" date="2009" name="Science">
        <title>The B73 maize genome: complexity, diversity, and dynamics.</title>
        <authorList>
            <person name="Schnable P.S."/>
            <person name="Ware D."/>
            <person name="Fulton R.S."/>
            <person name="Stein J.C."/>
            <person name="Wei F."/>
            <person name="Pasternak S."/>
            <person name="Liang C."/>
            <person name="Zhang J."/>
            <person name="Fulton L."/>
            <person name="Graves T.A."/>
            <person name="Minx P."/>
            <person name="Reily A.D."/>
            <person name="Courtney L."/>
            <person name="Kruchowski S.S."/>
            <person name="Tomlinson C."/>
            <person name="Strong C."/>
            <person name="Delehaunty K."/>
            <person name="Fronick C."/>
            <person name="Courtney B."/>
            <person name="Rock S.M."/>
            <person name="Belter E."/>
            <person name="Du F."/>
            <person name="Kim K."/>
            <person name="Abbott R.M."/>
            <person name="Cotton M."/>
            <person name="Levy A."/>
            <person name="Marchetto P."/>
            <person name="Ochoa K."/>
            <person name="Jackson S.M."/>
            <person name="Gillam B."/>
            <person name="Chen W."/>
            <person name="Yan L."/>
            <person name="Higginbotham J."/>
            <person name="Cardenas M."/>
            <person name="Waligorski J."/>
            <person name="Applebaum E."/>
            <person name="Phelps L."/>
            <person name="Falcone J."/>
            <person name="Kanchi K."/>
            <person name="Thane T."/>
            <person name="Scimone A."/>
            <person name="Thane N."/>
            <person name="Henke J."/>
            <person name="Wang T."/>
            <person name="Ruppert J."/>
            <person name="Shah N."/>
            <person name="Rotter K."/>
            <person name="Hodges J."/>
            <person name="Ingenthron E."/>
            <person name="Cordes M."/>
            <person name="Kohlberg S."/>
            <person name="Sgro J."/>
            <person name="Delgado B."/>
            <person name="Mead K."/>
            <person name="Chinwalla A."/>
            <person name="Leonard S."/>
            <person name="Crouse K."/>
            <person name="Collura K."/>
            <person name="Kudrna D."/>
            <person name="Currie J."/>
            <person name="He R."/>
            <person name="Angelova A."/>
            <person name="Rajasekar S."/>
            <person name="Mueller T."/>
            <person name="Lomeli R."/>
            <person name="Scara G."/>
            <person name="Ko A."/>
            <person name="Delaney K."/>
            <person name="Wissotski M."/>
            <person name="Lopez G."/>
            <person name="Campos D."/>
            <person name="Braidotti M."/>
            <person name="Ashley E."/>
            <person name="Golser W."/>
            <person name="Kim H."/>
            <person name="Lee S."/>
            <person name="Lin J."/>
            <person name="Dujmic Z."/>
            <person name="Kim W."/>
            <person name="Talag J."/>
            <person name="Zuccolo A."/>
            <person name="Fan C."/>
            <person name="Sebastian A."/>
            <person name="Kramer M."/>
            <person name="Spiegel L."/>
            <person name="Nascimento L."/>
            <person name="Zutavern T."/>
            <person name="Miller B."/>
            <person name="Ambroise C."/>
            <person name="Muller S."/>
            <person name="Spooner W."/>
            <person name="Narechania A."/>
            <person name="Ren L."/>
            <person name="Wei S."/>
            <person name="Kumari S."/>
            <person name="Faga B."/>
            <person name="Levy M.J."/>
            <person name="McMahan L."/>
            <person name="Van Buren P."/>
            <person name="Vaughn M.W."/>
            <person name="Ying K."/>
            <person name="Yeh C.-T."/>
            <person name="Emrich S.J."/>
            <person name="Jia Y."/>
            <person name="Kalyanaraman A."/>
            <person name="Hsia A.-P."/>
            <person name="Barbazuk W.B."/>
            <person name="Baucom R.S."/>
            <person name="Brutnell T.P."/>
            <person name="Carpita N.C."/>
            <person name="Chaparro C."/>
            <person name="Chia J.-M."/>
            <person name="Deragon J.-M."/>
            <person name="Estill J.C."/>
            <person name="Fu Y."/>
            <person name="Jeddeloh J.A."/>
            <person name="Han Y."/>
            <person name="Lee H."/>
            <person name="Li P."/>
            <person name="Lisch D.R."/>
            <person name="Liu S."/>
            <person name="Liu Z."/>
            <person name="Nagel D.H."/>
            <person name="McCann M.C."/>
            <person name="SanMiguel P."/>
            <person name="Myers A.M."/>
            <person name="Nettleton D."/>
            <person name="Nguyen J."/>
            <person name="Penning B.W."/>
            <person name="Ponnala L."/>
            <person name="Schneider K.L."/>
            <person name="Schwartz D.C."/>
            <person name="Sharma A."/>
            <person name="Soderlund C."/>
            <person name="Springer N.M."/>
            <person name="Sun Q."/>
            <person name="Wang H."/>
            <person name="Waterman M."/>
            <person name="Westerman R."/>
            <person name="Wolfgruber T.K."/>
            <person name="Yang L."/>
            <person name="Yu Y."/>
            <person name="Zhang L."/>
            <person name="Zhou S."/>
            <person name="Zhu Q."/>
            <person name="Bennetzen J.L."/>
            <person name="Dawe R.K."/>
            <person name="Jiang J."/>
            <person name="Jiang N."/>
            <person name="Presting G.G."/>
            <person name="Wessler S.R."/>
            <person name="Aluru S."/>
            <person name="Martienssen R.A."/>
            <person name="Clifton S.W."/>
            <person name="McCombie W.R."/>
            <person name="Wing R.A."/>
            <person name="Wilson R.K."/>
        </authorList>
    </citation>
    <scope>NUCLEOTIDE SEQUENCE [LARGE SCALE GENOMIC DNA]</scope>
    <source>
        <strain evidence="3">cv. B73</strain>
    </source>
</reference>
<sequence length="181" mass="19741">MDPSPSALSKYPGRYLLTALRSASFVSVSSHLRLLPSHLTGRARELLCSRSTPMLPPSSPAITFLAARAFSLRRTPLTLLQPRRRHLRPPTLIPTAPSSSPPQPHLLTLGLPLRERAELCLSYARLCRAPSAPASPASLCRRRVLVAEHRHQRSFLNFGSACSSPSRRSGSGVLGRLAPSR</sequence>
<evidence type="ECO:0000313" key="3">
    <source>
        <dbReference type="Proteomes" id="UP000007305"/>
    </source>
</evidence>
<reference evidence="2" key="2">
    <citation type="submission" date="2019-07" db="EMBL/GenBank/DDBJ databases">
        <authorList>
            <person name="Seetharam A."/>
            <person name="Woodhouse M."/>
            <person name="Cannon E."/>
        </authorList>
    </citation>
    <scope>NUCLEOTIDE SEQUENCE [LARGE SCALE GENOMIC DNA]</scope>
    <source>
        <strain evidence="2">cv. B73</strain>
    </source>
</reference>
<dbReference type="Proteomes" id="UP000007305">
    <property type="component" value="Chromosome 8"/>
</dbReference>
<organism evidence="2 3">
    <name type="scientific">Zea mays</name>
    <name type="common">Maize</name>
    <dbReference type="NCBI Taxonomy" id="4577"/>
    <lineage>
        <taxon>Eukaryota</taxon>
        <taxon>Viridiplantae</taxon>
        <taxon>Streptophyta</taxon>
        <taxon>Embryophyta</taxon>
        <taxon>Tracheophyta</taxon>
        <taxon>Spermatophyta</taxon>
        <taxon>Magnoliopsida</taxon>
        <taxon>Liliopsida</taxon>
        <taxon>Poales</taxon>
        <taxon>Poaceae</taxon>
        <taxon>PACMAD clade</taxon>
        <taxon>Panicoideae</taxon>
        <taxon>Andropogonodae</taxon>
        <taxon>Andropogoneae</taxon>
        <taxon>Tripsacinae</taxon>
        <taxon>Zea</taxon>
    </lineage>
</organism>
<keyword evidence="3" id="KW-1185">Reference proteome</keyword>
<accession>A0A804QIW7</accession>
<feature type="region of interest" description="Disordered" evidence="1">
    <location>
        <begin position="160"/>
        <end position="181"/>
    </location>
</feature>
<dbReference type="AlphaFoldDB" id="A0A804QIW7"/>
<dbReference type="Gramene" id="Zm00001eb339900_T001">
    <property type="protein sequence ID" value="Zm00001eb339900_P001"/>
    <property type="gene ID" value="Zm00001eb339900"/>
</dbReference>
<name>A0A804QIW7_MAIZE</name>
<protein>
    <submittedName>
        <fullName evidence="2">Uncharacterized protein</fullName>
    </submittedName>
</protein>
<evidence type="ECO:0000256" key="1">
    <source>
        <dbReference type="SAM" id="MobiDB-lite"/>
    </source>
</evidence>
<evidence type="ECO:0000313" key="2">
    <source>
        <dbReference type="EnsemblPlants" id="Zm00001eb339900_P001"/>
    </source>
</evidence>
<reference evidence="2" key="3">
    <citation type="submission" date="2021-05" db="UniProtKB">
        <authorList>
            <consortium name="EnsemblPlants"/>
        </authorList>
    </citation>
    <scope>IDENTIFICATION</scope>
    <source>
        <strain evidence="2">cv. B73</strain>
    </source>
</reference>
<dbReference type="EnsemblPlants" id="Zm00001eb339900_T001">
    <property type="protein sequence ID" value="Zm00001eb339900_P001"/>
    <property type="gene ID" value="Zm00001eb339900"/>
</dbReference>